<evidence type="ECO:0000313" key="2">
    <source>
        <dbReference type="EMBL" id="KAK9154622.1"/>
    </source>
</evidence>
<dbReference type="InterPro" id="IPR008889">
    <property type="entry name" value="VQ"/>
</dbReference>
<dbReference type="InterPro" id="IPR039607">
    <property type="entry name" value="VQ_8/17/18/20/21/25"/>
</dbReference>
<organism evidence="2 3">
    <name type="scientific">Stephania japonica</name>
    <dbReference type="NCBI Taxonomy" id="461633"/>
    <lineage>
        <taxon>Eukaryota</taxon>
        <taxon>Viridiplantae</taxon>
        <taxon>Streptophyta</taxon>
        <taxon>Embryophyta</taxon>
        <taxon>Tracheophyta</taxon>
        <taxon>Spermatophyta</taxon>
        <taxon>Magnoliopsida</taxon>
        <taxon>Ranunculales</taxon>
        <taxon>Menispermaceae</taxon>
        <taxon>Menispermoideae</taxon>
        <taxon>Cissampelideae</taxon>
        <taxon>Stephania</taxon>
    </lineage>
</organism>
<dbReference type="Proteomes" id="UP001417504">
    <property type="component" value="Unassembled WGS sequence"/>
</dbReference>
<dbReference type="EMBL" id="JBBNAE010000001">
    <property type="protein sequence ID" value="KAK9154622.1"/>
    <property type="molecule type" value="Genomic_DNA"/>
</dbReference>
<name>A0AAP0KNH1_9MAGN</name>
<dbReference type="AlphaFoldDB" id="A0AAP0KNH1"/>
<comment type="caution">
    <text evidence="2">The sequence shown here is derived from an EMBL/GenBank/DDBJ whole genome shotgun (WGS) entry which is preliminary data.</text>
</comment>
<gene>
    <name evidence="2" type="ORF">Sjap_002102</name>
</gene>
<keyword evidence="3" id="KW-1185">Reference proteome</keyword>
<evidence type="ECO:0000259" key="1">
    <source>
        <dbReference type="Pfam" id="PF05678"/>
    </source>
</evidence>
<evidence type="ECO:0000313" key="3">
    <source>
        <dbReference type="Proteomes" id="UP001417504"/>
    </source>
</evidence>
<feature type="domain" description="VQ" evidence="1">
    <location>
        <begin position="43"/>
        <end position="68"/>
    </location>
</feature>
<sequence length="173" mass="19341">MEEVLIKSAGHEFMPNKTPSPLAMHSNSHVISKFKPKIRIVHIFAPEVIKTDVENFRELVQRLTGKPAERKPVTKKNKKVNLMRSTAIRTVTKKTKTVELGDHHVCRNAAAYGERIKDEEEELGGMWGGENNLSGFFGGFGDLDRFVQGLGEFPLTSANASHVDLFGEMHLSQ</sequence>
<dbReference type="PANTHER" id="PTHR33143:SF3">
    <property type="entry name" value="VQ MOTIF-CONTAINING PROTEIN 17-RELATED"/>
    <property type="match status" value="1"/>
</dbReference>
<protein>
    <recommendedName>
        <fullName evidence="1">VQ domain-containing protein</fullName>
    </recommendedName>
</protein>
<proteinExistence type="predicted"/>
<dbReference type="PANTHER" id="PTHR33143">
    <property type="entry name" value="F16F4.1 PROTEIN-RELATED"/>
    <property type="match status" value="1"/>
</dbReference>
<accession>A0AAP0KNH1</accession>
<reference evidence="2 3" key="1">
    <citation type="submission" date="2024-01" db="EMBL/GenBank/DDBJ databases">
        <title>Genome assemblies of Stephania.</title>
        <authorList>
            <person name="Yang L."/>
        </authorList>
    </citation>
    <scope>NUCLEOTIDE SEQUENCE [LARGE SCALE GENOMIC DNA]</scope>
    <source>
        <strain evidence="2">QJT</strain>
        <tissue evidence="2">Leaf</tissue>
    </source>
</reference>
<dbReference type="GO" id="GO:0005634">
    <property type="term" value="C:nucleus"/>
    <property type="evidence" value="ECO:0007669"/>
    <property type="project" value="TreeGrafter"/>
</dbReference>
<dbReference type="Pfam" id="PF05678">
    <property type="entry name" value="VQ"/>
    <property type="match status" value="1"/>
</dbReference>